<dbReference type="InterPro" id="IPR000210">
    <property type="entry name" value="BTB/POZ_dom"/>
</dbReference>
<dbReference type="SUPFAM" id="SSF49599">
    <property type="entry name" value="TRAF domain-like"/>
    <property type="match status" value="1"/>
</dbReference>
<evidence type="ECO:0000313" key="4">
    <source>
        <dbReference type="Proteomes" id="UP001054837"/>
    </source>
</evidence>
<dbReference type="InterPro" id="IPR011333">
    <property type="entry name" value="SKP1/BTB/POZ_sf"/>
</dbReference>
<accession>A0AAV4R5Z4</accession>
<dbReference type="Gene3D" id="3.30.710.10">
    <property type="entry name" value="Potassium Channel Kv1.1, Chain A"/>
    <property type="match status" value="1"/>
</dbReference>
<dbReference type="SUPFAM" id="SSF54695">
    <property type="entry name" value="POZ domain"/>
    <property type="match status" value="1"/>
</dbReference>
<dbReference type="InterPro" id="IPR002083">
    <property type="entry name" value="MATH/TRAF_dom"/>
</dbReference>
<dbReference type="EMBL" id="BPLQ01005740">
    <property type="protein sequence ID" value="GIY16885.1"/>
    <property type="molecule type" value="Genomic_DNA"/>
</dbReference>
<evidence type="ECO:0000313" key="3">
    <source>
        <dbReference type="EMBL" id="GIY16885.1"/>
    </source>
</evidence>
<dbReference type="PROSITE" id="PS50097">
    <property type="entry name" value="BTB"/>
    <property type="match status" value="1"/>
</dbReference>
<reference evidence="3 4" key="1">
    <citation type="submission" date="2021-06" db="EMBL/GenBank/DDBJ databases">
        <title>Caerostris darwini draft genome.</title>
        <authorList>
            <person name="Kono N."/>
            <person name="Arakawa K."/>
        </authorList>
    </citation>
    <scope>NUCLEOTIDE SEQUENCE [LARGE SCALE GENOMIC DNA]</scope>
</reference>
<dbReference type="CDD" id="cd00121">
    <property type="entry name" value="MATH"/>
    <property type="match status" value="1"/>
</dbReference>
<keyword evidence="4" id="KW-1185">Reference proteome</keyword>
<feature type="domain" description="BTB" evidence="1">
    <location>
        <begin position="335"/>
        <end position="360"/>
    </location>
</feature>
<feature type="domain" description="MATH" evidence="2">
    <location>
        <begin position="11"/>
        <end position="131"/>
    </location>
</feature>
<comment type="caution">
    <text evidence="3">The sequence shown here is derived from an EMBL/GenBank/DDBJ whole genome shotgun (WGS) entry which is preliminary data.</text>
</comment>
<dbReference type="InterPro" id="IPR008974">
    <property type="entry name" value="TRAF-like"/>
</dbReference>
<organism evidence="3 4">
    <name type="scientific">Caerostris darwini</name>
    <dbReference type="NCBI Taxonomy" id="1538125"/>
    <lineage>
        <taxon>Eukaryota</taxon>
        <taxon>Metazoa</taxon>
        <taxon>Ecdysozoa</taxon>
        <taxon>Arthropoda</taxon>
        <taxon>Chelicerata</taxon>
        <taxon>Arachnida</taxon>
        <taxon>Araneae</taxon>
        <taxon>Araneomorphae</taxon>
        <taxon>Entelegynae</taxon>
        <taxon>Araneoidea</taxon>
        <taxon>Araneidae</taxon>
        <taxon>Caerostris</taxon>
    </lineage>
</organism>
<dbReference type="Proteomes" id="UP001054837">
    <property type="component" value="Unassembled WGS sequence"/>
</dbReference>
<proteinExistence type="predicted"/>
<name>A0AAV4R5Z4_9ARAC</name>
<gene>
    <name evidence="3" type="primary">Tdpoz1_36</name>
    <name evidence="3" type="ORF">CDAR_501151</name>
</gene>
<dbReference type="Gene3D" id="2.60.210.10">
    <property type="entry name" value="Apoptosis, Tumor Necrosis Factor Receptor Associated Protein 2, Chain A"/>
    <property type="match status" value="1"/>
</dbReference>
<evidence type="ECO:0000259" key="2">
    <source>
        <dbReference type="PROSITE" id="PS50144"/>
    </source>
</evidence>
<dbReference type="AlphaFoldDB" id="A0AAV4R5Z4"/>
<sequence>MATKVNSGMKYFVFTWTVKNFSYWWQRSPDRIVSPTYIVNAIENTKWKLCTYKKNNDNEKISLLLNREEDNYSSDIVLDYELAILAADESTLVTGTKEDQTFKKGFGFGFSLSAIEINKLIEKQTKLPCHFKVRCRMWYGKGKLMEVGHCFALTRFQVEKFCFNWVIKDFSNLNYDDNVALLMKSDSDDPLMAFNLSLLKKEQSESEIIAIGIIAHRNVKHVNFESHIVDADGDKHLCGKEDFIFCGTGKVGSFELNRTKQTLMDIKNNYLKDNTLSLNCECTLSGGKMYETIEKNHFGVISTDSEIEVFKSKLVHPSSDLQDALMFMYDDAILSDVELRTSTKTFRVHKNILSARSPSYLYNNHEVIGSKVITI</sequence>
<evidence type="ECO:0000259" key="1">
    <source>
        <dbReference type="PROSITE" id="PS50097"/>
    </source>
</evidence>
<dbReference type="CDD" id="cd18186">
    <property type="entry name" value="BTB_POZ_ZBTB_KLHL-like"/>
    <property type="match status" value="1"/>
</dbReference>
<dbReference type="PROSITE" id="PS50144">
    <property type="entry name" value="MATH"/>
    <property type="match status" value="1"/>
</dbReference>
<protein>
    <submittedName>
        <fullName evidence="3">TD and POZ domain-containing protein 1</fullName>
    </submittedName>
</protein>